<evidence type="ECO:0000313" key="2">
    <source>
        <dbReference type="Proteomes" id="UP000832097"/>
    </source>
</evidence>
<accession>A0ABY4BXF9</accession>
<protein>
    <submittedName>
        <fullName evidence="1">Uncharacterized protein</fullName>
    </submittedName>
</protein>
<proteinExistence type="predicted"/>
<gene>
    <name evidence="1" type="ORF">MTO99_17130</name>
</gene>
<dbReference type="EMBL" id="CP094528">
    <property type="protein sequence ID" value="UOE43867.1"/>
    <property type="molecule type" value="Genomic_DNA"/>
</dbReference>
<name>A0ABY4BXF9_9MICO</name>
<keyword evidence="2" id="KW-1185">Reference proteome</keyword>
<dbReference type="RefSeq" id="WP_243555167.1">
    <property type="nucleotide sequence ID" value="NZ_CP094528.1"/>
</dbReference>
<organism evidence="1 2">
    <name type="scientific">Agromyces larvae</name>
    <dbReference type="NCBI Taxonomy" id="2929802"/>
    <lineage>
        <taxon>Bacteria</taxon>
        <taxon>Bacillati</taxon>
        <taxon>Actinomycetota</taxon>
        <taxon>Actinomycetes</taxon>
        <taxon>Micrococcales</taxon>
        <taxon>Microbacteriaceae</taxon>
        <taxon>Agromyces</taxon>
    </lineage>
</organism>
<sequence length="161" mass="17587">MTSFEAAKALNTRLTAANHNWNQGQYFERGVAGAVVSALAYVLDGREIDYLDALVPDDHNGELLVLAFAGDLIFDVRYDPTSNVTVTSRRLDDVEQVVITQTPNYLSSWGTEDQAEAIVQVAGVPFGLPFPMATSKCRVEFTEYLPKLIWHEASAASTSGS</sequence>
<reference evidence="1 2" key="1">
    <citation type="submission" date="2022-03" db="EMBL/GenBank/DDBJ databases">
        <title>Mucilaginibacter sp. isolated from the gut of Protaetia brevitarsis seulensis larvae.</title>
        <authorList>
            <person name="Won M."/>
            <person name="Kim S.-J."/>
            <person name="Kwon S.-W."/>
        </authorList>
    </citation>
    <scope>NUCLEOTIDE SEQUENCE [LARGE SCALE GENOMIC DNA]</scope>
    <source>
        <strain evidence="1 2">CFWR-12</strain>
    </source>
</reference>
<dbReference type="Proteomes" id="UP000832097">
    <property type="component" value="Chromosome"/>
</dbReference>
<evidence type="ECO:0000313" key="1">
    <source>
        <dbReference type="EMBL" id="UOE43867.1"/>
    </source>
</evidence>